<comment type="similarity">
    <text evidence="2">Belongs to the peptidase S8 family.</text>
</comment>
<keyword evidence="4" id="KW-0645">Protease</keyword>
<keyword evidence="3" id="KW-0732">Signal</keyword>
<feature type="non-terminal residue" evidence="4">
    <location>
        <position position="58"/>
    </location>
</feature>
<evidence type="ECO:0000256" key="3">
    <source>
        <dbReference type="ARBA" id="ARBA00022729"/>
    </source>
</evidence>
<evidence type="ECO:0000256" key="1">
    <source>
        <dbReference type="ARBA" id="ARBA00004613"/>
    </source>
</evidence>
<dbReference type="Gene3D" id="3.40.50.200">
    <property type="entry name" value="Peptidase S8/S53 domain"/>
    <property type="match status" value="1"/>
</dbReference>
<reference evidence="4 5" key="1">
    <citation type="journal article" date="2018" name="Front. Plant Sci.">
        <title>Red Clover (Trifolium pratense) and Zigzag Clover (T. medium) - A Picture of Genomic Similarities and Differences.</title>
        <authorList>
            <person name="Dluhosova J."/>
            <person name="Istvanek J."/>
            <person name="Nedelnik J."/>
            <person name="Repkova J."/>
        </authorList>
    </citation>
    <scope>NUCLEOTIDE SEQUENCE [LARGE SCALE GENOMIC DNA]</scope>
    <source>
        <strain evidence="5">cv. 10/8</strain>
        <tissue evidence="4">Leaf</tissue>
    </source>
</reference>
<sequence length="58" mass="6267">MSFMETDFGVKPAPSVDYYSSRGPSYSCPFVLKPDITAPGTSILAAWPTNVPVLELKS</sequence>
<accession>A0A392S7M7</accession>
<dbReference type="SUPFAM" id="SSF52743">
    <property type="entry name" value="Subtilisin-like"/>
    <property type="match status" value="1"/>
</dbReference>
<dbReference type="PANTHER" id="PTHR10795">
    <property type="entry name" value="PROPROTEIN CONVERTASE SUBTILISIN/KEXIN"/>
    <property type="match status" value="1"/>
</dbReference>
<dbReference type="EMBL" id="LXQA010323327">
    <property type="protein sequence ID" value="MCI43895.1"/>
    <property type="molecule type" value="Genomic_DNA"/>
</dbReference>
<keyword evidence="4" id="KW-0378">Hydrolase</keyword>
<dbReference type="InterPro" id="IPR036852">
    <property type="entry name" value="Peptidase_S8/S53_dom_sf"/>
</dbReference>
<dbReference type="GO" id="GO:0006508">
    <property type="term" value="P:proteolysis"/>
    <property type="evidence" value="ECO:0007669"/>
    <property type="project" value="UniProtKB-KW"/>
</dbReference>
<dbReference type="GO" id="GO:0005576">
    <property type="term" value="C:extracellular region"/>
    <property type="evidence" value="ECO:0007669"/>
    <property type="project" value="UniProtKB-SubCell"/>
</dbReference>
<evidence type="ECO:0000313" key="5">
    <source>
        <dbReference type="Proteomes" id="UP000265520"/>
    </source>
</evidence>
<proteinExistence type="inferred from homology"/>
<protein>
    <submittedName>
        <fullName evidence="4">Subtilisin-like protease-like</fullName>
    </submittedName>
</protein>
<name>A0A392S7M7_9FABA</name>
<dbReference type="InterPro" id="IPR045051">
    <property type="entry name" value="SBT"/>
</dbReference>
<keyword evidence="5" id="KW-1185">Reference proteome</keyword>
<dbReference type="Proteomes" id="UP000265520">
    <property type="component" value="Unassembled WGS sequence"/>
</dbReference>
<dbReference type="GO" id="GO:0004252">
    <property type="term" value="F:serine-type endopeptidase activity"/>
    <property type="evidence" value="ECO:0007669"/>
    <property type="project" value="InterPro"/>
</dbReference>
<dbReference type="AlphaFoldDB" id="A0A392S7M7"/>
<evidence type="ECO:0000313" key="4">
    <source>
        <dbReference type="EMBL" id="MCI43895.1"/>
    </source>
</evidence>
<evidence type="ECO:0000256" key="2">
    <source>
        <dbReference type="ARBA" id="ARBA00011073"/>
    </source>
</evidence>
<comment type="subcellular location">
    <subcellularLocation>
        <location evidence="1">Secreted</location>
    </subcellularLocation>
</comment>
<comment type="caution">
    <text evidence="4">The sequence shown here is derived from an EMBL/GenBank/DDBJ whole genome shotgun (WGS) entry which is preliminary data.</text>
</comment>
<organism evidence="4 5">
    <name type="scientific">Trifolium medium</name>
    <dbReference type="NCBI Taxonomy" id="97028"/>
    <lineage>
        <taxon>Eukaryota</taxon>
        <taxon>Viridiplantae</taxon>
        <taxon>Streptophyta</taxon>
        <taxon>Embryophyta</taxon>
        <taxon>Tracheophyta</taxon>
        <taxon>Spermatophyta</taxon>
        <taxon>Magnoliopsida</taxon>
        <taxon>eudicotyledons</taxon>
        <taxon>Gunneridae</taxon>
        <taxon>Pentapetalae</taxon>
        <taxon>rosids</taxon>
        <taxon>fabids</taxon>
        <taxon>Fabales</taxon>
        <taxon>Fabaceae</taxon>
        <taxon>Papilionoideae</taxon>
        <taxon>50 kb inversion clade</taxon>
        <taxon>NPAAA clade</taxon>
        <taxon>Hologalegina</taxon>
        <taxon>IRL clade</taxon>
        <taxon>Trifolieae</taxon>
        <taxon>Trifolium</taxon>
    </lineage>
</organism>